<keyword evidence="2" id="KW-1133">Transmembrane helix</keyword>
<dbReference type="AlphaFoldDB" id="A0A4Y7TL46"/>
<sequence>MDLYVWLHSTHIKIGSLCPGCRQAGATIGLKARRDPFKHDASSKPKRGVQPTWSTQGVFDVFKAQLQRRSPVALLLVYRASTASATSVNESNGIVISEAFSNDAWCPPPIPHRPPRDQGQCAPITSSLLLVPATTPSPPHLSPPAHQSYRLTPFWAVLTAPVVRALFTGVVFLRKTRRQPLVAAVASVELKAIKCQTEDCHRSWGIDPNSSERLGTHEPRDRVGQGTSPVQHPEGHRAVRNGKRAVMSGSEGERKRGNVQANKQWGVLDSRPRQGGMRNNAAEKEVTPSAVNKIP</sequence>
<keyword evidence="2" id="KW-0812">Transmembrane</keyword>
<feature type="transmembrane region" description="Helical" evidence="2">
    <location>
        <begin position="154"/>
        <end position="173"/>
    </location>
</feature>
<evidence type="ECO:0000313" key="3">
    <source>
        <dbReference type="EMBL" id="TEB34896.1"/>
    </source>
</evidence>
<comment type="caution">
    <text evidence="3">The sequence shown here is derived from an EMBL/GenBank/DDBJ whole genome shotgun (WGS) entry which is preliminary data.</text>
</comment>
<dbReference type="Proteomes" id="UP000298030">
    <property type="component" value="Unassembled WGS sequence"/>
</dbReference>
<keyword evidence="2" id="KW-0472">Membrane</keyword>
<feature type="region of interest" description="Disordered" evidence="1">
    <location>
        <begin position="204"/>
        <end position="295"/>
    </location>
</feature>
<name>A0A4Y7TL46_COPMI</name>
<keyword evidence="4" id="KW-1185">Reference proteome</keyword>
<evidence type="ECO:0000256" key="1">
    <source>
        <dbReference type="SAM" id="MobiDB-lite"/>
    </source>
</evidence>
<organism evidence="3 4">
    <name type="scientific">Coprinellus micaceus</name>
    <name type="common">Glistening ink-cap mushroom</name>
    <name type="synonym">Coprinus micaceus</name>
    <dbReference type="NCBI Taxonomy" id="71717"/>
    <lineage>
        <taxon>Eukaryota</taxon>
        <taxon>Fungi</taxon>
        <taxon>Dikarya</taxon>
        <taxon>Basidiomycota</taxon>
        <taxon>Agaricomycotina</taxon>
        <taxon>Agaricomycetes</taxon>
        <taxon>Agaricomycetidae</taxon>
        <taxon>Agaricales</taxon>
        <taxon>Agaricineae</taxon>
        <taxon>Psathyrellaceae</taxon>
        <taxon>Coprinellus</taxon>
    </lineage>
</organism>
<reference evidence="3 4" key="1">
    <citation type="journal article" date="2019" name="Nat. Ecol. Evol.">
        <title>Megaphylogeny resolves global patterns of mushroom evolution.</title>
        <authorList>
            <person name="Varga T."/>
            <person name="Krizsan K."/>
            <person name="Foldi C."/>
            <person name="Dima B."/>
            <person name="Sanchez-Garcia M."/>
            <person name="Sanchez-Ramirez S."/>
            <person name="Szollosi G.J."/>
            <person name="Szarkandi J.G."/>
            <person name="Papp V."/>
            <person name="Albert L."/>
            <person name="Andreopoulos W."/>
            <person name="Angelini C."/>
            <person name="Antonin V."/>
            <person name="Barry K.W."/>
            <person name="Bougher N.L."/>
            <person name="Buchanan P."/>
            <person name="Buyck B."/>
            <person name="Bense V."/>
            <person name="Catcheside P."/>
            <person name="Chovatia M."/>
            <person name="Cooper J."/>
            <person name="Damon W."/>
            <person name="Desjardin D."/>
            <person name="Finy P."/>
            <person name="Geml J."/>
            <person name="Haridas S."/>
            <person name="Hughes K."/>
            <person name="Justo A."/>
            <person name="Karasinski D."/>
            <person name="Kautmanova I."/>
            <person name="Kiss B."/>
            <person name="Kocsube S."/>
            <person name="Kotiranta H."/>
            <person name="LaButti K.M."/>
            <person name="Lechner B.E."/>
            <person name="Liimatainen K."/>
            <person name="Lipzen A."/>
            <person name="Lukacs Z."/>
            <person name="Mihaltcheva S."/>
            <person name="Morgado L.N."/>
            <person name="Niskanen T."/>
            <person name="Noordeloos M.E."/>
            <person name="Ohm R.A."/>
            <person name="Ortiz-Santana B."/>
            <person name="Ovrebo C."/>
            <person name="Racz N."/>
            <person name="Riley R."/>
            <person name="Savchenko A."/>
            <person name="Shiryaev A."/>
            <person name="Soop K."/>
            <person name="Spirin V."/>
            <person name="Szebenyi C."/>
            <person name="Tomsovsky M."/>
            <person name="Tulloss R.E."/>
            <person name="Uehling J."/>
            <person name="Grigoriev I.V."/>
            <person name="Vagvolgyi C."/>
            <person name="Papp T."/>
            <person name="Martin F.M."/>
            <person name="Miettinen O."/>
            <person name="Hibbett D.S."/>
            <person name="Nagy L.G."/>
        </authorList>
    </citation>
    <scope>NUCLEOTIDE SEQUENCE [LARGE SCALE GENOMIC DNA]</scope>
    <source>
        <strain evidence="3 4">FP101781</strain>
    </source>
</reference>
<evidence type="ECO:0000256" key="2">
    <source>
        <dbReference type="SAM" id="Phobius"/>
    </source>
</evidence>
<protein>
    <submittedName>
        <fullName evidence="3">Uncharacterized protein</fullName>
    </submittedName>
</protein>
<accession>A0A4Y7TL46</accession>
<gene>
    <name evidence="3" type="ORF">FA13DRAFT_1707106</name>
</gene>
<dbReference type="EMBL" id="QPFP01000008">
    <property type="protein sequence ID" value="TEB34896.1"/>
    <property type="molecule type" value="Genomic_DNA"/>
</dbReference>
<proteinExistence type="predicted"/>
<feature type="compositionally biased region" description="Basic and acidic residues" evidence="1">
    <location>
        <begin position="214"/>
        <end position="223"/>
    </location>
</feature>
<evidence type="ECO:0000313" key="4">
    <source>
        <dbReference type="Proteomes" id="UP000298030"/>
    </source>
</evidence>